<evidence type="ECO:0000256" key="1">
    <source>
        <dbReference type="SAM" id="MobiDB-lite"/>
    </source>
</evidence>
<feature type="compositionally biased region" description="Low complexity" evidence="1">
    <location>
        <begin position="144"/>
        <end position="220"/>
    </location>
</feature>
<feature type="compositionally biased region" description="Low complexity" evidence="1">
    <location>
        <begin position="376"/>
        <end position="387"/>
    </location>
</feature>
<evidence type="ECO:0000313" key="3">
    <source>
        <dbReference type="Proteomes" id="UP001295423"/>
    </source>
</evidence>
<feature type="compositionally biased region" description="Polar residues" evidence="1">
    <location>
        <begin position="340"/>
        <end position="353"/>
    </location>
</feature>
<feature type="compositionally biased region" description="Polar residues" evidence="1">
    <location>
        <begin position="629"/>
        <end position="640"/>
    </location>
</feature>
<keyword evidence="3" id="KW-1185">Reference proteome</keyword>
<sequence length="773" mass="80545">MIIANILIKNCTVQAASPRRTKPQRRIASRSRRGLIDSLGALDHTGKAADGWNKILDHLNGSDPPSASPADDRAGTGSPSIIGIPTDPPTKTTSNPTQSPTQSPTKSPTKVPTKSPSFAPSKSPVFAPVKPPTFARTNRPSPAPTKSTPSPTNNPTNAATKKPTATPTKKPTLAPTKKPTDGPTKTPTGAPTKNPTGAPTKKPSGAPTKKPTLAPTKTPTDGPTKNPTGGPTRSPTKVPTSVPTSVPSKEPEVVYSSTGPTVSPTSALKSPSPAPTDTPSESPSTAPTIIETEPPVPSPTAVPSKAQSSNPTKIATGIPSETPSSVPSPVPTVDPKSPTGKPTTNPSESPSAQPSFSPTKSPTKSPAPSVLPSEGPSATPSATPSPTLTMVPTEDDIPDSAVFCPNADASKVSRLEVWWKYSVHFNADVDRASALMMLQMKLAAELEDELLQCNDRNESRRLEEGEGIVGVDYLPLDEQLDEVCPGVSVNCVVYKGMISLYLEYTGNVEDAIGTTRKKIIDVMSLDADGIIGDDISQIEYLSPDMQTSAAQGSGTGDSVSTGESVGTPTAALVSLGVVCAAIALTMGYRYKNRVDDAALSTIGPCGSQLTMTSSQLSGSHLSGSQLSGNTDSSPGLSTMMPSTYRLGESHCMDAILEAEGSDTSSQGRNVSIIISESGYSEEDSLANPRGASNLDKSGEYLLGAHRVGSGYRMGQLMNDSDQLLDDSFSDIQSPYDSSFEEPFPAHRRTYTGQSNALGPSPLAFLDQDDSEEF</sequence>
<evidence type="ECO:0000313" key="2">
    <source>
        <dbReference type="EMBL" id="CAJ1969466.1"/>
    </source>
</evidence>
<feature type="compositionally biased region" description="Low complexity" evidence="1">
    <location>
        <begin position="89"/>
        <end position="117"/>
    </location>
</feature>
<feature type="region of interest" description="Disordered" evidence="1">
    <location>
        <begin position="613"/>
        <end position="640"/>
    </location>
</feature>
<proteinExistence type="predicted"/>
<dbReference type="Proteomes" id="UP001295423">
    <property type="component" value="Unassembled WGS sequence"/>
</dbReference>
<dbReference type="PANTHER" id="PTHR36489">
    <property type="entry name" value="PROTEIN-COUPLED RECEPTOR GPR1, PUTATIVE-RELATED"/>
    <property type="match status" value="1"/>
</dbReference>
<dbReference type="PANTHER" id="PTHR36489:SF2">
    <property type="entry name" value="APPLE DOMAIN-CONTAINING PROTEIN"/>
    <property type="match status" value="1"/>
</dbReference>
<gene>
    <name evidence="2" type="ORF">CYCCA115_LOCUS23723</name>
</gene>
<accession>A0AAD2GC19</accession>
<comment type="caution">
    <text evidence="2">The sequence shown here is derived from an EMBL/GenBank/DDBJ whole genome shotgun (WGS) entry which is preliminary data.</text>
</comment>
<feature type="region of interest" description="Disordered" evidence="1">
    <location>
        <begin position="727"/>
        <end position="773"/>
    </location>
</feature>
<dbReference type="AlphaFoldDB" id="A0AAD2GC19"/>
<feature type="compositionally biased region" description="Polar residues" evidence="1">
    <location>
        <begin position="221"/>
        <end position="247"/>
    </location>
</feature>
<organism evidence="2 3">
    <name type="scientific">Cylindrotheca closterium</name>
    <dbReference type="NCBI Taxonomy" id="2856"/>
    <lineage>
        <taxon>Eukaryota</taxon>
        <taxon>Sar</taxon>
        <taxon>Stramenopiles</taxon>
        <taxon>Ochrophyta</taxon>
        <taxon>Bacillariophyta</taxon>
        <taxon>Bacillariophyceae</taxon>
        <taxon>Bacillariophycidae</taxon>
        <taxon>Bacillariales</taxon>
        <taxon>Bacillariaceae</taxon>
        <taxon>Cylindrotheca</taxon>
    </lineage>
</organism>
<feature type="compositionally biased region" description="Polar residues" evidence="1">
    <location>
        <begin position="255"/>
        <end position="287"/>
    </location>
</feature>
<feature type="compositionally biased region" description="Low complexity" evidence="1">
    <location>
        <begin position="354"/>
        <end position="368"/>
    </location>
</feature>
<name>A0AAD2GC19_9STRA</name>
<dbReference type="EMBL" id="CAKOGP040002424">
    <property type="protein sequence ID" value="CAJ1969466.1"/>
    <property type="molecule type" value="Genomic_DNA"/>
</dbReference>
<reference evidence="2" key="1">
    <citation type="submission" date="2023-08" db="EMBL/GenBank/DDBJ databases">
        <authorList>
            <person name="Audoor S."/>
            <person name="Bilcke G."/>
        </authorList>
    </citation>
    <scope>NUCLEOTIDE SEQUENCE</scope>
</reference>
<feature type="compositionally biased region" description="Low complexity" evidence="1">
    <location>
        <begin position="613"/>
        <end position="628"/>
    </location>
</feature>
<protein>
    <submittedName>
        <fullName evidence="2">Uncharacterized protein</fullName>
    </submittedName>
</protein>
<feature type="region of interest" description="Disordered" evidence="1">
    <location>
        <begin position="57"/>
        <end position="394"/>
    </location>
</feature>